<evidence type="ECO:0000313" key="2">
    <source>
        <dbReference type="Proteomes" id="UP001063782"/>
    </source>
</evidence>
<keyword evidence="2" id="KW-1185">Reference proteome</keyword>
<dbReference type="InterPro" id="IPR012658">
    <property type="entry name" value="YheV"/>
</dbReference>
<protein>
    <submittedName>
        <fullName evidence="1">YheV family putative metal-binding protein</fullName>
    </submittedName>
</protein>
<dbReference type="RefSeq" id="WP_263075614.1">
    <property type="nucleotide sequence ID" value="NZ_CP089977.1"/>
</dbReference>
<organism evidence="1 2">
    <name type="scientific">Moraxella nasicaprae</name>
    <dbReference type="NCBI Taxonomy" id="2904122"/>
    <lineage>
        <taxon>Bacteria</taxon>
        <taxon>Pseudomonadati</taxon>
        <taxon>Pseudomonadota</taxon>
        <taxon>Gammaproteobacteria</taxon>
        <taxon>Moraxellales</taxon>
        <taxon>Moraxellaceae</taxon>
        <taxon>Moraxella</taxon>
    </lineage>
</organism>
<reference evidence="1" key="1">
    <citation type="submission" date="2021-12" db="EMBL/GenBank/DDBJ databases">
        <title>taxonomy of Moraxella sp. ZY201224.</title>
        <authorList>
            <person name="Li F."/>
        </authorList>
    </citation>
    <scope>NUCLEOTIDE SEQUENCE</scope>
    <source>
        <strain evidence="1">ZY201224</strain>
    </source>
</reference>
<sequence>MRYQSNRPKRQFLAGVRCPKCGQLDVVVQVQLFEPVPDEYIECTVCNHQERRPSREETLRIQEENAKADGVGVVKFR</sequence>
<name>A0ABY6F222_9GAMM</name>
<evidence type="ECO:0000313" key="1">
    <source>
        <dbReference type="EMBL" id="UXZ04132.1"/>
    </source>
</evidence>
<proteinExistence type="predicted"/>
<gene>
    <name evidence="1" type="ORF">LU297_05795</name>
</gene>
<dbReference type="Proteomes" id="UP001063782">
    <property type="component" value="Chromosome"/>
</dbReference>
<dbReference type="Pfam" id="PF09526">
    <property type="entry name" value="DUF2387"/>
    <property type="match status" value="1"/>
</dbReference>
<dbReference type="EMBL" id="CP089977">
    <property type="protein sequence ID" value="UXZ04132.1"/>
    <property type="molecule type" value="Genomic_DNA"/>
</dbReference>
<accession>A0ABY6F222</accession>